<evidence type="ECO:0000259" key="1">
    <source>
        <dbReference type="Pfam" id="PF04230"/>
    </source>
</evidence>
<sequence length="335" mass="39365">MYSLKKNDFPLKRGKNIFYLNIPEYGNMGDQAIVLSTLYYIKENFPQYNIVNIHLNDIYRMIDFLKKNCTEKDLIFLPGGGNVGSLYWKEEKARRIVIKNLKKCRIISMPQSVFFSTDKKGLKELKKSKKIYNSNKKLVFFAREKYSYEFIKKNFNCKVVLVPDIVFLLGKYFNSGISKGDEKITVCLRADRETDLGISGRAILLHDLEKVFKEKLFLFDTTVNREIPDLTRELEIRSFLREVSRARLFITDRLHGMIFAAITQTPCIVMKSLDTKIIGSYEWIKSLNYIKLLKDDDINSVLSAYRELSNIEQLDNFRESFNFDEYEKIKDEINK</sequence>
<dbReference type="Pfam" id="PF04230">
    <property type="entry name" value="PS_pyruv_trans"/>
    <property type="match status" value="1"/>
</dbReference>
<reference evidence="2 3" key="1">
    <citation type="journal article" date="2015" name="Genome Announc.">
        <title>Expanding the biotechnology potential of lactobacilli through comparative genomics of 213 strains and associated genera.</title>
        <authorList>
            <person name="Sun Z."/>
            <person name="Harris H.M."/>
            <person name="McCann A."/>
            <person name="Guo C."/>
            <person name="Argimon S."/>
            <person name="Zhang W."/>
            <person name="Yang X."/>
            <person name="Jeffery I.B."/>
            <person name="Cooney J.C."/>
            <person name="Kagawa T.F."/>
            <person name="Liu W."/>
            <person name="Song Y."/>
            <person name="Salvetti E."/>
            <person name="Wrobel A."/>
            <person name="Rasinkangas P."/>
            <person name="Parkhill J."/>
            <person name="Rea M.C."/>
            <person name="O'Sullivan O."/>
            <person name="Ritari J."/>
            <person name="Douillard F.P."/>
            <person name="Paul Ross R."/>
            <person name="Yang R."/>
            <person name="Briner A.E."/>
            <person name="Felis G.E."/>
            <person name="de Vos W.M."/>
            <person name="Barrangou R."/>
            <person name="Klaenhammer T.R."/>
            <person name="Caufield P.W."/>
            <person name="Cui Y."/>
            <person name="Zhang H."/>
            <person name="O'Toole P.W."/>
        </authorList>
    </citation>
    <scope>NUCLEOTIDE SEQUENCE [LARGE SCALE GENOMIC DNA]</scope>
    <source>
        <strain evidence="2 3">DSM 18630</strain>
    </source>
</reference>
<keyword evidence="3" id="KW-1185">Reference proteome</keyword>
<comment type="caution">
    <text evidence="2">The sequence shown here is derived from an EMBL/GenBank/DDBJ whole genome shotgun (WGS) entry which is preliminary data.</text>
</comment>
<evidence type="ECO:0000313" key="3">
    <source>
        <dbReference type="Proteomes" id="UP000051451"/>
    </source>
</evidence>
<dbReference type="GO" id="GO:0016740">
    <property type="term" value="F:transferase activity"/>
    <property type="evidence" value="ECO:0007669"/>
    <property type="project" value="UniProtKB-KW"/>
</dbReference>
<feature type="domain" description="Polysaccharide pyruvyl transferase" evidence="1">
    <location>
        <begin position="27"/>
        <end position="270"/>
    </location>
</feature>
<dbReference type="EMBL" id="AZGB01000003">
    <property type="protein sequence ID" value="KRM08005.1"/>
    <property type="molecule type" value="Genomic_DNA"/>
</dbReference>
<name>A0A0R1VR96_9LACO</name>
<evidence type="ECO:0000313" key="2">
    <source>
        <dbReference type="EMBL" id="KRM08005.1"/>
    </source>
</evidence>
<dbReference type="InterPro" id="IPR007345">
    <property type="entry name" value="Polysacch_pyruvyl_Trfase"/>
</dbReference>
<accession>A0A0R1VR96</accession>
<dbReference type="STRING" id="1423750.FC89_GL002117"/>
<gene>
    <name evidence="2" type="ORF">FC89_GL002117</name>
</gene>
<dbReference type="AlphaFoldDB" id="A0A0R1VR96"/>
<organism evidence="2 3">
    <name type="scientific">Liquorilactobacillus ghanensis DSM 18630</name>
    <dbReference type="NCBI Taxonomy" id="1423750"/>
    <lineage>
        <taxon>Bacteria</taxon>
        <taxon>Bacillati</taxon>
        <taxon>Bacillota</taxon>
        <taxon>Bacilli</taxon>
        <taxon>Lactobacillales</taxon>
        <taxon>Lactobacillaceae</taxon>
        <taxon>Liquorilactobacillus</taxon>
    </lineage>
</organism>
<dbReference type="PATRIC" id="fig|1423750.3.peg.2157"/>
<dbReference type="Proteomes" id="UP000051451">
    <property type="component" value="Unassembled WGS sequence"/>
</dbReference>
<protein>
    <submittedName>
        <fullName evidence="2">Exopolysaccharide pyruvyl transferase</fullName>
    </submittedName>
</protein>
<proteinExistence type="predicted"/>
<keyword evidence="2" id="KW-0808">Transferase</keyword>